<proteinExistence type="predicted"/>
<dbReference type="Proteomes" id="UP000507470">
    <property type="component" value="Unassembled WGS sequence"/>
</dbReference>
<organism evidence="2 3">
    <name type="scientific">Mytilus coruscus</name>
    <name type="common">Sea mussel</name>
    <dbReference type="NCBI Taxonomy" id="42192"/>
    <lineage>
        <taxon>Eukaryota</taxon>
        <taxon>Metazoa</taxon>
        <taxon>Spiralia</taxon>
        <taxon>Lophotrochozoa</taxon>
        <taxon>Mollusca</taxon>
        <taxon>Bivalvia</taxon>
        <taxon>Autobranchia</taxon>
        <taxon>Pteriomorphia</taxon>
        <taxon>Mytilida</taxon>
        <taxon>Mytiloidea</taxon>
        <taxon>Mytilidae</taxon>
        <taxon>Mytilinae</taxon>
        <taxon>Mytilus</taxon>
    </lineage>
</organism>
<dbReference type="SUPFAM" id="SSF49842">
    <property type="entry name" value="TNF-like"/>
    <property type="match status" value="1"/>
</dbReference>
<sequence length="428" mass="49069">MVNDSLEDKHLNLDQISYHELQREKDMFLNINVLRRRKFLLRLRRDTRVKSNYVDKSLAILTSQLEQTFYTLELSFIKCENQSITSKVYESLEQKYVDLERKDEDLERKYSQLQSVNNEFNFMKCQLVSVQNQISEISKDVIVLKQTGSIKPLQEIQTLQQAVERVSAQTHSLSVNERARSQDFLALYNMTINSKRALSKLNTNTSNHLKNFETKTSNQLFNLEHRQNTTAADISSKFQAIIELNTNTSNQLKNLEAKTNKQLLKIEQSQNLTAANIITRMKSKETSDNLTFSIVQKQINKNAERVAMTADLSSGGPISNTIIKFDDVKFSVGITNLPAFRNTCEQGGLYIISASVLSITDNAYYYISLNWNDISRTYIGQHSGNNGFTGAVTITRELNQNDQIWLYAPGSWYVYSGMNSKLTIIKIK</sequence>
<evidence type="ECO:0000313" key="2">
    <source>
        <dbReference type="EMBL" id="CAC5361285.1"/>
    </source>
</evidence>
<dbReference type="Gene3D" id="2.60.120.40">
    <property type="match status" value="1"/>
</dbReference>
<protein>
    <recommendedName>
        <fullName evidence="4">C1q domain-containing protein</fullName>
    </recommendedName>
</protein>
<dbReference type="EMBL" id="CACVKT020000586">
    <property type="protein sequence ID" value="CAC5361285.1"/>
    <property type="molecule type" value="Genomic_DNA"/>
</dbReference>
<keyword evidence="3" id="KW-1185">Reference proteome</keyword>
<accession>A0A6J8A464</accession>
<name>A0A6J8A464_MYTCO</name>
<dbReference type="OrthoDB" id="10379679at2759"/>
<keyword evidence="1" id="KW-0175">Coiled coil</keyword>
<evidence type="ECO:0000256" key="1">
    <source>
        <dbReference type="SAM" id="Coils"/>
    </source>
</evidence>
<dbReference type="InterPro" id="IPR008983">
    <property type="entry name" value="Tumour_necrosis_fac-like_dom"/>
</dbReference>
<feature type="coiled-coil region" evidence="1">
    <location>
        <begin position="89"/>
        <end position="119"/>
    </location>
</feature>
<evidence type="ECO:0008006" key="4">
    <source>
        <dbReference type="Google" id="ProtNLM"/>
    </source>
</evidence>
<gene>
    <name evidence="2" type="ORF">MCOR_3475</name>
</gene>
<dbReference type="AlphaFoldDB" id="A0A6J8A464"/>
<reference evidence="2 3" key="1">
    <citation type="submission" date="2020-06" db="EMBL/GenBank/DDBJ databases">
        <authorList>
            <person name="Li R."/>
            <person name="Bekaert M."/>
        </authorList>
    </citation>
    <scope>NUCLEOTIDE SEQUENCE [LARGE SCALE GENOMIC DNA]</scope>
    <source>
        <strain evidence="3">wild</strain>
    </source>
</reference>
<evidence type="ECO:0000313" key="3">
    <source>
        <dbReference type="Proteomes" id="UP000507470"/>
    </source>
</evidence>